<evidence type="ECO:0000313" key="3">
    <source>
        <dbReference type="Proteomes" id="UP001321473"/>
    </source>
</evidence>
<keyword evidence="1" id="KW-0677">Repeat</keyword>
<evidence type="ECO:0000313" key="2">
    <source>
        <dbReference type="EMBL" id="KAK8758813.1"/>
    </source>
</evidence>
<dbReference type="Proteomes" id="UP001321473">
    <property type="component" value="Unassembled WGS sequence"/>
</dbReference>
<comment type="caution">
    <text evidence="2">The sequence shown here is derived from an EMBL/GenBank/DDBJ whole genome shotgun (WGS) entry which is preliminary data.</text>
</comment>
<reference evidence="2 3" key="1">
    <citation type="journal article" date="2023" name="Arcadia Sci">
        <title>De novo assembly of a long-read Amblyomma americanum tick genome.</title>
        <authorList>
            <person name="Chou S."/>
            <person name="Poskanzer K.E."/>
            <person name="Rollins M."/>
            <person name="Thuy-Boun P.S."/>
        </authorList>
    </citation>
    <scope>NUCLEOTIDE SEQUENCE [LARGE SCALE GENOMIC DNA]</scope>
    <source>
        <strain evidence="2">F_SG_1</strain>
        <tissue evidence="2">Salivary glands</tissue>
    </source>
</reference>
<organism evidence="2 3">
    <name type="scientific">Amblyomma americanum</name>
    <name type="common">Lone star tick</name>
    <dbReference type="NCBI Taxonomy" id="6943"/>
    <lineage>
        <taxon>Eukaryota</taxon>
        <taxon>Metazoa</taxon>
        <taxon>Ecdysozoa</taxon>
        <taxon>Arthropoda</taxon>
        <taxon>Chelicerata</taxon>
        <taxon>Arachnida</taxon>
        <taxon>Acari</taxon>
        <taxon>Parasitiformes</taxon>
        <taxon>Ixodida</taxon>
        <taxon>Ixodoidea</taxon>
        <taxon>Ixodidae</taxon>
        <taxon>Amblyomminae</taxon>
        <taxon>Amblyomma</taxon>
    </lineage>
</organism>
<dbReference type="InterPro" id="IPR032675">
    <property type="entry name" value="LRR_dom_sf"/>
</dbReference>
<dbReference type="InterPro" id="IPR052201">
    <property type="entry name" value="LRR-containing_regulator"/>
</dbReference>
<gene>
    <name evidence="2" type="ORF">V5799_003555</name>
</gene>
<protein>
    <submittedName>
        <fullName evidence="2">Uncharacterized protein</fullName>
    </submittedName>
</protein>
<proteinExistence type="predicted"/>
<dbReference type="PANTHER" id="PTHR24111:SF0">
    <property type="entry name" value="LEUCINE-RICH REPEAT-CONTAINING PROTEIN"/>
    <property type="match status" value="1"/>
</dbReference>
<sequence>MSSFTAALRSNAAIRDLCLDVSLLKKEEYHPFCDALKLHKALKSLNLIAKRENRTLSVAAVAEVVETLTALISLELTEFHGEISEYWALVRSISRVGIIQELALVSCAFWISKQTRVLISGPAYEGDLYPGVCIMDRLCFHMVRTLTSLRKLTLPFNFLEYNSHLFFGALKKNSSIEEVCLVDHFGCSSFIRDTGNGHGWKLERSDDYHPLMDTMFEGERVRSVCLDIDDIAEALRRFRQLLMCHDLTTLKVTRTCKIEAEQAEVLAQFLRETRSLNEVEMNFEAKRAQSRVLLDALSDNTSITVLHVERWCRCERTAVLLVDIVCSSKKIRALTYNLLSEKTCLEFFCQLAKAIQTNCTLLSVEARWKHAEARHLDRIQEVLARNNALPFRAAWFVTGRTVDKRGAEALELLGPDPVVVSKVREMLSMGEMEAEDASRRKFYDLDDMNAFMRAAGVVRESVVCDGRPSLDALPFFCWLHLRRYLRVADVVDRPGMR</sequence>
<dbReference type="AlphaFoldDB" id="A0AAQ4D8M3"/>
<evidence type="ECO:0000256" key="1">
    <source>
        <dbReference type="ARBA" id="ARBA00022737"/>
    </source>
</evidence>
<dbReference type="EMBL" id="JARKHS020033679">
    <property type="protein sequence ID" value="KAK8758813.1"/>
    <property type="molecule type" value="Genomic_DNA"/>
</dbReference>
<name>A0AAQ4D8M3_AMBAM</name>
<dbReference type="Gene3D" id="3.80.10.10">
    <property type="entry name" value="Ribonuclease Inhibitor"/>
    <property type="match status" value="1"/>
</dbReference>
<dbReference type="SUPFAM" id="SSF52047">
    <property type="entry name" value="RNI-like"/>
    <property type="match status" value="1"/>
</dbReference>
<accession>A0AAQ4D8M3</accession>
<dbReference type="PANTHER" id="PTHR24111">
    <property type="entry name" value="LEUCINE-RICH REPEAT-CONTAINING PROTEIN 34"/>
    <property type="match status" value="1"/>
</dbReference>
<keyword evidence="3" id="KW-1185">Reference proteome</keyword>